<evidence type="ECO:0000256" key="2">
    <source>
        <dbReference type="SAM" id="SignalP"/>
    </source>
</evidence>
<feature type="compositionally biased region" description="Polar residues" evidence="1">
    <location>
        <begin position="33"/>
        <end position="51"/>
    </location>
</feature>
<keyword evidence="2" id="KW-0732">Signal</keyword>
<comment type="caution">
    <text evidence="3">The sequence shown here is derived from an EMBL/GenBank/DDBJ whole genome shotgun (WGS) entry which is preliminary data.</text>
</comment>
<reference evidence="3 4" key="1">
    <citation type="submission" date="2020-10" db="EMBL/GenBank/DDBJ databases">
        <title>The Coptis chinensis genome and diversification of protoberbering-type alkaloids.</title>
        <authorList>
            <person name="Wang B."/>
            <person name="Shu S."/>
            <person name="Song C."/>
            <person name="Liu Y."/>
        </authorList>
    </citation>
    <scope>NUCLEOTIDE SEQUENCE [LARGE SCALE GENOMIC DNA]</scope>
    <source>
        <strain evidence="3">HL-2020</strain>
        <tissue evidence="3">Leaf</tissue>
    </source>
</reference>
<protein>
    <submittedName>
        <fullName evidence="3">Uncharacterized protein</fullName>
    </submittedName>
</protein>
<organism evidence="3 4">
    <name type="scientific">Coptis chinensis</name>
    <dbReference type="NCBI Taxonomy" id="261450"/>
    <lineage>
        <taxon>Eukaryota</taxon>
        <taxon>Viridiplantae</taxon>
        <taxon>Streptophyta</taxon>
        <taxon>Embryophyta</taxon>
        <taxon>Tracheophyta</taxon>
        <taxon>Spermatophyta</taxon>
        <taxon>Magnoliopsida</taxon>
        <taxon>Ranunculales</taxon>
        <taxon>Ranunculaceae</taxon>
        <taxon>Coptidoideae</taxon>
        <taxon>Coptis</taxon>
    </lineage>
</organism>
<evidence type="ECO:0000313" key="4">
    <source>
        <dbReference type="Proteomes" id="UP000631114"/>
    </source>
</evidence>
<proteinExistence type="predicted"/>
<name>A0A835GW28_9MAGN</name>
<dbReference type="EMBL" id="JADFTS010000009">
    <property type="protein sequence ID" value="KAF9587550.1"/>
    <property type="molecule type" value="Genomic_DNA"/>
</dbReference>
<feature type="signal peptide" evidence="2">
    <location>
        <begin position="1"/>
        <end position="24"/>
    </location>
</feature>
<evidence type="ECO:0000313" key="3">
    <source>
        <dbReference type="EMBL" id="KAF9587550.1"/>
    </source>
</evidence>
<feature type="chain" id="PRO_5032740168" evidence="2">
    <location>
        <begin position="25"/>
        <end position="117"/>
    </location>
</feature>
<dbReference type="AlphaFoldDB" id="A0A835GW28"/>
<sequence>MREKWFMLIMIMFEMIISRKYSRALEEKDVTSGKSSVTNVKNLNGEGSQSPILAGGGLGKVMSDSDEEDIIIATAGVIATFASQYYLYHISKNSCHDSALSGATYVEEVLNGHDKRF</sequence>
<keyword evidence="4" id="KW-1185">Reference proteome</keyword>
<evidence type="ECO:0000256" key="1">
    <source>
        <dbReference type="SAM" id="MobiDB-lite"/>
    </source>
</evidence>
<feature type="region of interest" description="Disordered" evidence="1">
    <location>
        <begin position="33"/>
        <end position="55"/>
    </location>
</feature>
<accession>A0A835GW28</accession>
<dbReference type="Proteomes" id="UP000631114">
    <property type="component" value="Unassembled WGS sequence"/>
</dbReference>
<gene>
    <name evidence="3" type="ORF">IFM89_004008</name>
</gene>